<feature type="region of interest" description="Disordered" evidence="1">
    <location>
        <begin position="80"/>
        <end position="127"/>
    </location>
</feature>
<keyword evidence="2" id="KW-1133">Transmembrane helix</keyword>
<reference evidence="4" key="1">
    <citation type="submission" date="2013-08" db="EMBL/GenBank/DDBJ databases">
        <title>Gene expansion shapes genome architecture in the human pathogen Lichtheimia corymbifera: an evolutionary genomics analysis in the ancient terrestrial Mucorales (Mucoromycotina).</title>
        <authorList>
            <person name="Schwartze V.U."/>
            <person name="Winter S."/>
            <person name="Shelest E."/>
            <person name="Marcet-Houben M."/>
            <person name="Horn F."/>
            <person name="Wehner S."/>
            <person name="Hoffmann K."/>
            <person name="Riege K."/>
            <person name="Sammeth M."/>
            <person name="Nowrousian M."/>
            <person name="Valiante V."/>
            <person name="Linde J."/>
            <person name="Jacobsen I.D."/>
            <person name="Marz M."/>
            <person name="Brakhage A.A."/>
            <person name="Gabaldon T."/>
            <person name="Bocker S."/>
            <person name="Voigt K."/>
        </authorList>
    </citation>
    <scope>NUCLEOTIDE SEQUENCE [LARGE SCALE GENOMIC DNA]</scope>
    <source>
        <strain evidence="4">FSU 9682</strain>
    </source>
</reference>
<dbReference type="PROSITE" id="PS50020">
    <property type="entry name" value="WW_DOMAIN_2"/>
    <property type="match status" value="1"/>
</dbReference>
<evidence type="ECO:0000259" key="3">
    <source>
        <dbReference type="PROSITE" id="PS50020"/>
    </source>
</evidence>
<feature type="compositionally biased region" description="Pro residues" evidence="1">
    <location>
        <begin position="14"/>
        <end position="25"/>
    </location>
</feature>
<dbReference type="Gene3D" id="2.20.70.10">
    <property type="match status" value="1"/>
</dbReference>
<feature type="region of interest" description="Disordered" evidence="1">
    <location>
        <begin position="1"/>
        <end position="61"/>
    </location>
</feature>
<feature type="domain" description="WW" evidence="3">
    <location>
        <begin position="52"/>
        <end position="86"/>
    </location>
</feature>
<dbReference type="EMBL" id="CBTN010000030">
    <property type="protein sequence ID" value="CDH55570.1"/>
    <property type="molecule type" value="Genomic_DNA"/>
</dbReference>
<name>A0A068S0S4_9FUNG</name>
<feature type="compositionally biased region" description="Low complexity" evidence="1">
    <location>
        <begin position="26"/>
        <end position="37"/>
    </location>
</feature>
<dbReference type="Pfam" id="PF00397">
    <property type="entry name" value="WW"/>
    <property type="match status" value="1"/>
</dbReference>
<dbReference type="InterPro" id="IPR001202">
    <property type="entry name" value="WW_dom"/>
</dbReference>
<keyword evidence="2" id="KW-0472">Membrane</keyword>
<organism evidence="4 5">
    <name type="scientific">Lichtheimia corymbifera JMRC:FSU:9682</name>
    <dbReference type="NCBI Taxonomy" id="1263082"/>
    <lineage>
        <taxon>Eukaryota</taxon>
        <taxon>Fungi</taxon>
        <taxon>Fungi incertae sedis</taxon>
        <taxon>Mucoromycota</taxon>
        <taxon>Mucoromycotina</taxon>
        <taxon>Mucoromycetes</taxon>
        <taxon>Mucorales</taxon>
        <taxon>Lichtheimiaceae</taxon>
        <taxon>Lichtheimia</taxon>
    </lineage>
</organism>
<evidence type="ECO:0000256" key="2">
    <source>
        <dbReference type="SAM" id="Phobius"/>
    </source>
</evidence>
<dbReference type="SMART" id="SM00456">
    <property type="entry name" value="WW"/>
    <property type="match status" value="1"/>
</dbReference>
<evidence type="ECO:0000256" key="1">
    <source>
        <dbReference type="SAM" id="MobiDB-lite"/>
    </source>
</evidence>
<dbReference type="Proteomes" id="UP000027586">
    <property type="component" value="Unassembled WGS sequence"/>
</dbReference>
<keyword evidence="5" id="KW-1185">Reference proteome</keyword>
<comment type="caution">
    <text evidence="4">The sequence shown here is derived from an EMBL/GenBank/DDBJ whole genome shotgun (WGS) entry which is preliminary data.</text>
</comment>
<gene>
    <name evidence="4" type="ORF">LCOR_06702.1</name>
</gene>
<protein>
    <recommendedName>
        <fullName evidence="3">WW domain-containing protein</fullName>
    </recommendedName>
</protein>
<dbReference type="SUPFAM" id="SSF51045">
    <property type="entry name" value="WW domain"/>
    <property type="match status" value="1"/>
</dbReference>
<accession>A0A068S0S4</accession>
<feature type="compositionally biased region" description="Low complexity" evidence="1">
    <location>
        <begin position="99"/>
        <end position="127"/>
    </location>
</feature>
<keyword evidence="2" id="KW-0812">Transmembrane</keyword>
<sequence>MGLFSKSSKASSTPPAPQEAPPPYTSTPQQQPQQQQYAPPPPPSAPQNPDTRQLSQGWITQFDPSSGRWFYVYTPMGHRQWEHPADRPLGANPPPPPQQQYGAPYGGYPQQPYGGYPQQPYGGYQPYPQQQPQMMMGNQRRAGGGMNPMMAAGLGLGAGVLGFAAADAIFDDNDGGGFDGGGDFGDF</sequence>
<feature type="transmembrane region" description="Helical" evidence="2">
    <location>
        <begin position="149"/>
        <end position="170"/>
    </location>
</feature>
<feature type="compositionally biased region" description="Polar residues" evidence="1">
    <location>
        <begin position="48"/>
        <end position="61"/>
    </location>
</feature>
<evidence type="ECO:0000313" key="4">
    <source>
        <dbReference type="EMBL" id="CDH55570.1"/>
    </source>
</evidence>
<proteinExistence type="predicted"/>
<dbReference type="STRING" id="1263082.A0A068S0S4"/>
<dbReference type="AlphaFoldDB" id="A0A068S0S4"/>
<feature type="compositionally biased region" description="Low complexity" evidence="1">
    <location>
        <begin position="1"/>
        <end position="13"/>
    </location>
</feature>
<evidence type="ECO:0000313" key="5">
    <source>
        <dbReference type="Proteomes" id="UP000027586"/>
    </source>
</evidence>
<dbReference type="OrthoDB" id="2367685at2759"/>
<dbReference type="InterPro" id="IPR036020">
    <property type="entry name" value="WW_dom_sf"/>
</dbReference>
<dbReference type="VEuPathDB" id="FungiDB:LCOR_06702.1"/>